<sequence length="81" mass="9274">MSNHLTPECPEWEHSWNALAAAELNGGDPACTDTDSGERWQYMGTQEGVHTFRHRMHPKLKTRHYLKIPVIKGGKYDPNKT</sequence>
<accession>A0ABV4MQN4</accession>
<proteinExistence type="predicted"/>
<keyword evidence="2" id="KW-1185">Reference proteome</keyword>
<protein>
    <submittedName>
        <fullName evidence="1">Uncharacterized protein</fullName>
    </submittedName>
</protein>
<dbReference type="EMBL" id="JBFSSG010000001">
    <property type="protein sequence ID" value="MEZ8719453.1"/>
    <property type="molecule type" value="Genomic_DNA"/>
</dbReference>
<evidence type="ECO:0000313" key="2">
    <source>
        <dbReference type="Proteomes" id="UP001570071"/>
    </source>
</evidence>
<organism evidence="1 2">
    <name type="scientific">Vibrio pomeroyi</name>
    <dbReference type="NCBI Taxonomy" id="198832"/>
    <lineage>
        <taxon>Bacteria</taxon>
        <taxon>Pseudomonadati</taxon>
        <taxon>Pseudomonadota</taxon>
        <taxon>Gammaproteobacteria</taxon>
        <taxon>Vibrionales</taxon>
        <taxon>Vibrionaceae</taxon>
        <taxon>Vibrio</taxon>
    </lineage>
</organism>
<name>A0ABV4MQN4_9VIBR</name>
<dbReference type="Proteomes" id="UP001570071">
    <property type="component" value="Unassembled WGS sequence"/>
</dbReference>
<gene>
    <name evidence="1" type="ORF">AB6D66_00145</name>
</gene>
<evidence type="ECO:0000313" key="1">
    <source>
        <dbReference type="EMBL" id="MEZ8719453.1"/>
    </source>
</evidence>
<dbReference type="RefSeq" id="WP_269337508.1">
    <property type="nucleotide sequence ID" value="NZ_JBFSSG010000001.1"/>
</dbReference>
<comment type="caution">
    <text evidence="1">The sequence shown here is derived from an EMBL/GenBank/DDBJ whole genome shotgun (WGS) entry which is preliminary data.</text>
</comment>
<reference evidence="1 2" key="1">
    <citation type="journal article" date="2024" name="ISME J.">
        <title>Tailless and filamentous prophages are predominant in marine Vibrio.</title>
        <authorList>
            <person name="Steensen K."/>
            <person name="Seneca J."/>
            <person name="Bartlau N."/>
            <person name="Yu X.A."/>
            <person name="Hussain F.A."/>
            <person name="Polz M.F."/>
        </authorList>
    </citation>
    <scope>NUCLEOTIDE SEQUENCE [LARGE SCALE GENOMIC DNA]</scope>
    <source>
        <strain evidence="1 2">10N.239.312.F12</strain>
    </source>
</reference>